<dbReference type="EMBL" id="JAAIKR010000010">
    <property type="protein sequence ID" value="MBR9728558.1"/>
    <property type="molecule type" value="Genomic_DNA"/>
</dbReference>
<protein>
    <submittedName>
        <fullName evidence="6">LysR family transcriptional regulator</fullName>
    </submittedName>
</protein>
<dbReference type="PANTHER" id="PTHR30118">
    <property type="entry name" value="HTH-TYPE TRANSCRIPTIONAL REGULATOR LEUO-RELATED"/>
    <property type="match status" value="1"/>
</dbReference>
<reference evidence="6 7" key="1">
    <citation type="submission" date="2020-02" db="EMBL/GenBank/DDBJ databases">
        <title>Shewanella WXL01 sp. nov., a marine bacterium isolated from green algae in Luhuitou Fringing Reef (Northern South China Sea).</title>
        <authorList>
            <person name="Wang X."/>
        </authorList>
    </citation>
    <scope>NUCLEOTIDE SEQUENCE [LARGE SCALE GENOMIC DNA]</scope>
    <source>
        <strain evidence="6 7">MCCC 1A01895</strain>
    </source>
</reference>
<dbReference type="SUPFAM" id="SSF46785">
    <property type="entry name" value="Winged helix' DNA-binding domain"/>
    <property type="match status" value="1"/>
</dbReference>
<feature type="domain" description="HTH lysR-type" evidence="5">
    <location>
        <begin position="11"/>
        <end position="61"/>
    </location>
</feature>
<dbReference type="InterPro" id="IPR005119">
    <property type="entry name" value="LysR_subst-bd"/>
</dbReference>
<dbReference type="Gene3D" id="1.10.10.10">
    <property type="entry name" value="Winged helix-like DNA-binding domain superfamily/Winged helix DNA-binding domain"/>
    <property type="match status" value="1"/>
</dbReference>
<keyword evidence="7" id="KW-1185">Reference proteome</keyword>
<sequence>MKHSDYSLIPTFVAIMEQKNYTRAAQKLGISQSAVSQGVSRLKEIFNDPLFIRCRHGVEPTQFALDIYPTLANAIENIAYTLPEYQKFDPAVCNKQFVISALSVFGFTLLPELAMRLSQVAPLASMNIDAISGQDPADMLRTQQSDILIEVKSQQSSLLRSKVIMQDKVCVTCRQDHPMLVGTSITQAQFLQQKHITIGSKNQKAGYLTGRGLKDDSLLQQRTIAWQASSTMEVLPIIQKTDYLGLIPQQLMDQYQHRYQLKQLQAPFLQERIDIAMFWHPSRNNDPSHQWLRSEIALAAKKYTSSRA</sequence>
<dbReference type="PANTHER" id="PTHR30118:SF6">
    <property type="entry name" value="HTH-TYPE TRANSCRIPTIONAL REGULATOR LEUO"/>
    <property type="match status" value="1"/>
</dbReference>
<comment type="caution">
    <text evidence="6">The sequence shown here is derived from an EMBL/GenBank/DDBJ whole genome shotgun (WGS) entry which is preliminary data.</text>
</comment>
<evidence type="ECO:0000313" key="6">
    <source>
        <dbReference type="EMBL" id="MBR9728558.1"/>
    </source>
</evidence>
<comment type="similarity">
    <text evidence="1">Belongs to the LysR transcriptional regulatory family.</text>
</comment>
<gene>
    <name evidence="6" type="ORF">G3R48_11280</name>
</gene>
<dbReference type="InterPro" id="IPR050389">
    <property type="entry name" value="LysR-type_TF"/>
</dbReference>
<organism evidence="6 7">
    <name type="scientific">Shewanella intestini</name>
    <dbReference type="NCBI Taxonomy" id="2017544"/>
    <lineage>
        <taxon>Bacteria</taxon>
        <taxon>Pseudomonadati</taxon>
        <taxon>Pseudomonadota</taxon>
        <taxon>Gammaproteobacteria</taxon>
        <taxon>Alteromonadales</taxon>
        <taxon>Shewanellaceae</taxon>
        <taxon>Shewanella</taxon>
    </lineage>
</organism>
<accession>A0ABS5I3F2</accession>
<keyword evidence="4" id="KW-0804">Transcription</keyword>
<evidence type="ECO:0000256" key="1">
    <source>
        <dbReference type="ARBA" id="ARBA00009437"/>
    </source>
</evidence>
<evidence type="ECO:0000256" key="4">
    <source>
        <dbReference type="ARBA" id="ARBA00023163"/>
    </source>
</evidence>
<proteinExistence type="inferred from homology"/>
<dbReference type="Gene3D" id="3.40.190.10">
    <property type="entry name" value="Periplasmic binding protein-like II"/>
    <property type="match status" value="2"/>
</dbReference>
<dbReference type="PROSITE" id="PS50931">
    <property type="entry name" value="HTH_LYSR"/>
    <property type="match status" value="1"/>
</dbReference>
<name>A0ABS5I3F2_9GAMM</name>
<dbReference type="Pfam" id="PF00126">
    <property type="entry name" value="HTH_1"/>
    <property type="match status" value="1"/>
</dbReference>
<evidence type="ECO:0000256" key="2">
    <source>
        <dbReference type="ARBA" id="ARBA00023015"/>
    </source>
</evidence>
<dbReference type="SUPFAM" id="SSF53850">
    <property type="entry name" value="Periplasmic binding protein-like II"/>
    <property type="match status" value="1"/>
</dbReference>
<dbReference type="RefSeq" id="WP_153664151.1">
    <property type="nucleotide sequence ID" value="NZ_JAAIKR010000010.1"/>
</dbReference>
<evidence type="ECO:0000256" key="3">
    <source>
        <dbReference type="ARBA" id="ARBA00023125"/>
    </source>
</evidence>
<dbReference type="Pfam" id="PF03466">
    <property type="entry name" value="LysR_substrate"/>
    <property type="match status" value="1"/>
</dbReference>
<dbReference type="PRINTS" id="PR00039">
    <property type="entry name" value="HTHLYSR"/>
</dbReference>
<evidence type="ECO:0000313" key="7">
    <source>
        <dbReference type="Proteomes" id="UP000811844"/>
    </source>
</evidence>
<dbReference type="InterPro" id="IPR036388">
    <property type="entry name" value="WH-like_DNA-bd_sf"/>
</dbReference>
<keyword evidence="3" id="KW-0238">DNA-binding</keyword>
<keyword evidence="2" id="KW-0805">Transcription regulation</keyword>
<dbReference type="InterPro" id="IPR000847">
    <property type="entry name" value="LysR_HTH_N"/>
</dbReference>
<dbReference type="Proteomes" id="UP000811844">
    <property type="component" value="Unassembled WGS sequence"/>
</dbReference>
<dbReference type="InterPro" id="IPR036390">
    <property type="entry name" value="WH_DNA-bd_sf"/>
</dbReference>
<evidence type="ECO:0000259" key="5">
    <source>
        <dbReference type="PROSITE" id="PS50931"/>
    </source>
</evidence>